<evidence type="ECO:0000256" key="1">
    <source>
        <dbReference type="SAM" id="MobiDB-lite"/>
    </source>
</evidence>
<gene>
    <name evidence="2" type="ORF">BaRGS_00016846</name>
</gene>
<dbReference type="Proteomes" id="UP001519460">
    <property type="component" value="Unassembled WGS sequence"/>
</dbReference>
<name>A0ABD0KXK2_9CAEN</name>
<dbReference type="EMBL" id="JACVVK020000109">
    <property type="protein sequence ID" value="KAK7491827.1"/>
    <property type="molecule type" value="Genomic_DNA"/>
</dbReference>
<evidence type="ECO:0000313" key="3">
    <source>
        <dbReference type="Proteomes" id="UP001519460"/>
    </source>
</evidence>
<protein>
    <submittedName>
        <fullName evidence="2">Uncharacterized protein</fullName>
    </submittedName>
</protein>
<organism evidence="2 3">
    <name type="scientific">Batillaria attramentaria</name>
    <dbReference type="NCBI Taxonomy" id="370345"/>
    <lineage>
        <taxon>Eukaryota</taxon>
        <taxon>Metazoa</taxon>
        <taxon>Spiralia</taxon>
        <taxon>Lophotrochozoa</taxon>
        <taxon>Mollusca</taxon>
        <taxon>Gastropoda</taxon>
        <taxon>Caenogastropoda</taxon>
        <taxon>Sorbeoconcha</taxon>
        <taxon>Cerithioidea</taxon>
        <taxon>Batillariidae</taxon>
        <taxon>Batillaria</taxon>
    </lineage>
</organism>
<dbReference type="AlphaFoldDB" id="A0ABD0KXK2"/>
<reference evidence="2 3" key="1">
    <citation type="journal article" date="2023" name="Sci. Data">
        <title>Genome assembly of the Korean intertidal mud-creeper Batillaria attramentaria.</title>
        <authorList>
            <person name="Patra A.K."/>
            <person name="Ho P.T."/>
            <person name="Jun S."/>
            <person name="Lee S.J."/>
            <person name="Kim Y."/>
            <person name="Won Y.J."/>
        </authorList>
    </citation>
    <scope>NUCLEOTIDE SEQUENCE [LARGE SCALE GENOMIC DNA]</scope>
    <source>
        <strain evidence="2">Wonlab-2016</strain>
    </source>
</reference>
<feature type="compositionally biased region" description="Basic and acidic residues" evidence="1">
    <location>
        <begin position="1"/>
        <end position="10"/>
    </location>
</feature>
<evidence type="ECO:0000313" key="2">
    <source>
        <dbReference type="EMBL" id="KAK7491827.1"/>
    </source>
</evidence>
<keyword evidence="3" id="KW-1185">Reference proteome</keyword>
<comment type="caution">
    <text evidence="2">The sequence shown here is derived from an EMBL/GenBank/DDBJ whole genome shotgun (WGS) entry which is preliminary data.</text>
</comment>
<accession>A0ABD0KXK2</accession>
<feature type="region of interest" description="Disordered" evidence="1">
    <location>
        <begin position="1"/>
        <end position="26"/>
    </location>
</feature>
<proteinExistence type="predicted"/>
<sequence length="82" mass="8865">MAARNQEKSQCKTLSPSIGRPKGDDKLQLGQIAATQSAKSEYSYTRQSAAKSVSVALERMFCGYDVLGGQAVQLNFSLSKFS</sequence>